<dbReference type="InterPro" id="IPR000572">
    <property type="entry name" value="OxRdtase_Mopterin-bd_dom"/>
</dbReference>
<dbReference type="Proteomes" id="UP000292957">
    <property type="component" value="Unassembled WGS sequence"/>
</dbReference>
<dbReference type="GO" id="GO:0030151">
    <property type="term" value="F:molybdenum ion binding"/>
    <property type="evidence" value="ECO:0007669"/>
    <property type="project" value="InterPro"/>
</dbReference>
<proteinExistence type="predicted"/>
<feature type="domain" description="Oxidoreductase molybdopterin-binding" evidence="5">
    <location>
        <begin position="101"/>
        <end position="278"/>
    </location>
</feature>
<accession>A0A4Q9MF79</accession>
<sequence>MRAISLPDMRMHIFRLKQPRRRSSVTHIRSPCLSCGLIDNPSPTNPSIMVRVLEDMDYSGEVPHSEHLIVRGTEPFNAEPTAAALVEFPITPEDLVYCRNHSPVLDIDESTWSVQVNGAERSRSFTLEELQTKFPRVEVVAALQCAGNRRKEMDQVKPVKGILWYDGVIANARWAGVRVRDILQASGVESESLQGWHVCFTSNVTPCQDDRDYGGSVPLMTAMDLAGDVLLAYEMNGQPLSPDHGYPLRVVAPGYLGARWVKWVDTITVSPNESPNFYQQRDYKVLPEDVDTPEKAGPVWAKTPSLTTLPINSVVASVTRRGTGAIHVKGYAIGSGDVQIATVEVSIDDGASWIPAKITYQEGKWSWTLWEATLEGVSDEGVVFSRATDRLGRRQEREGSWNLRGVAYNPWGRGKW</sequence>
<evidence type="ECO:0000256" key="2">
    <source>
        <dbReference type="ARBA" id="ARBA00022505"/>
    </source>
</evidence>
<evidence type="ECO:0000259" key="5">
    <source>
        <dbReference type="Pfam" id="PF00174"/>
    </source>
</evidence>
<dbReference type="SUPFAM" id="SSF81296">
    <property type="entry name" value="E set domains"/>
    <property type="match status" value="1"/>
</dbReference>
<feature type="domain" description="Moybdenum cofactor oxidoreductase dimerisation" evidence="6">
    <location>
        <begin position="310"/>
        <end position="413"/>
    </location>
</feature>
<name>A0A4Q9MF79_9APHY</name>
<dbReference type="GO" id="GO:0006790">
    <property type="term" value="P:sulfur compound metabolic process"/>
    <property type="evidence" value="ECO:0007669"/>
    <property type="project" value="TreeGrafter"/>
</dbReference>
<dbReference type="GO" id="GO:0020037">
    <property type="term" value="F:heme binding"/>
    <property type="evidence" value="ECO:0007669"/>
    <property type="project" value="TreeGrafter"/>
</dbReference>
<comment type="cofactor">
    <cofactor evidence="1">
        <name>Mo-molybdopterin</name>
        <dbReference type="ChEBI" id="CHEBI:71302"/>
    </cofactor>
</comment>
<dbReference type="InterPro" id="IPR005066">
    <property type="entry name" value="MoCF_OxRdtse_dimer"/>
</dbReference>
<dbReference type="Gene3D" id="3.90.420.10">
    <property type="entry name" value="Oxidoreductase, molybdopterin-binding domain"/>
    <property type="match status" value="1"/>
</dbReference>
<reference evidence="7" key="1">
    <citation type="submission" date="2019-01" db="EMBL/GenBank/DDBJ databases">
        <title>Draft genome sequences of three monokaryotic isolates of the white-rot basidiomycete fungus Dichomitus squalens.</title>
        <authorList>
            <consortium name="DOE Joint Genome Institute"/>
            <person name="Lopez S.C."/>
            <person name="Andreopoulos B."/>
            <person name="Pangilinan J."/>
            <person name="Lipzen A."/>
            <person name="Riley R."/>
            <person name="Ahrendt S."/>
            <person name="Ng V."/>
            <person name="Barry K."/>
            <person name="Daum C."/>
            <person name="Grigoriev I.V."/>
            <person name="Hilden K.S."/>
            <person name="Makela M.R."/>
            <person name="de Vries R.P."/>
        </authorList>
    </citation>
    <scope>NUCLEOTIDE SEQUENCE [LARGE SCALE GENOMIC DNA]</scope>
    <source>
        <strain evidence="7">OM18370.1</strain>
    </source>
</reference>
<keyword evidence="2" id="KW-0500">Molybdenum</keyword>
<dbReference type="InterPro" id="IPR036374">
    <property type="entry name" value="OxRdtase_Mopterin-bd_sf"/>
</dbReference>
<evidence type="ECO:0000259" key="6">
    <source>
        <dbReference type="Pfam" id="PF03404"/>
    </source>
</evidence>
<dbReference type="InterPro" id="IPR014756">
    <property type="entry name" value="Ig_E-set"/>
</dbReference>
<evidence type="ECO:0000313" key="7">
    <source>
        <dbReference type="EMBL" id="TBU24461.1"/>
    </source>
</evidence>
<dbReference type="AlphaFoldDB" id="A0A4Q9MF79"/>
<keyword evidence="4" id="KW-0560">Oxidoreductase</keyword>
<dbReference type="PRINTS" id="PR00407">
    <property type="entry name" value="EUMOPTERIN"/>
</dbReference>
<dbReference type="SUPFAM" id="SSF56524">
    <property type="entry name" value="Oxidoreductase molybdopterin-binding domain"/>
    <property type="match status" value="1"/>
</dbReference>
<dbReference type="GO" id="GO:0008482">
    <property type="term" value="F:sulfite oxidase activity"/>
    <property type="evidence" value="ECO:0007669"/>
    <property type="project" value="TreeGrafter"/>
</dbReference>
<dbReference type="GO" id="GO:0043546">
    <property type="term" value="F:molybdopterin cofactor binding"/>
    <property type="evidence" value="ECO:0007669"/>
    <property type="project" value="TreeGrafter"/>
</dbReference>
<protein>
    <submittedName>
        <fullName evidence="7">Molybdopterin binding oxidoreductase</fullName>
    </submittedName>
</protein>
<dbReference type="OrthoDB" id="10051395at2759"/>
<dbReference type="Pfam" id="PF03404">
    <property type="entry name" value="Mo-co_dimer"/>
    <property type="match status" value="1"/>
</dbReference>
<evidence type="ECO:0000256" key="1">
    <source>
        <dbReference type="ARBA" id="ARBA00001924"/>
    </source>
</evidence>
<evidence type="ECO:0000256" key="4">
    <source>
        <dbReference type="ARBA" id="ARBA00023002"/>
    </source>
</evidence>
<dbReference type="Gene3D" id="2.60.40.650">
    <property type="match status" value="1"/>
</dbReference>
<dbReference type="FunFam" id="3.90.420.10:FF:000002">
    <property type="entry name" value="sulfite oxidase, mitochondrial"/>
    <property type="match status" value="1"/>
</dbReference>
<dbReference type="EMBL" id="ML143479">
    <property type="protein sequence ID" value="TBU24461.1"/>
    <property type="molecule type" value="Genomic_DNA"/>
</dbReference>
<evidence type="ECO:0000256" key="3">
    <source>
        <dbReference type="ARBA" id="ARBA00022723"/>
    </source>
</evidence>
<organism evidence="7">
    <name type="scientific">Dichomitus squalens</name>
    <dbReference type="NCBI Taxonomy" id="114155"/>
    <lineage>
        <taxon>Eukaryota</taxon>
        <taxon>Fungi</taxon>
        <taxon>Dikarya</taxon>
        <taxon>Basidiomycota</taxon>
        <taxon>Agaricomycotina</taxon>
        <taxon>Agaricomycetes</taxon>
        <taxon>Polyporales</taxon>
        <taxon>Polyporaceae</taxon>
        <taxon>Dichomitus</taxon>
    </lineage>
</organism>
<dbReference type="GO" id="GO:0005739">
    <property type="term" value="C:mitochondrion"/>
    <property type="evidence" value="ECO:0007669"/>
    <property type="project" value="TreeGrafter"/>
</dbReference>
<gene>
    <name evidence="7" type="ORF">BD311DRAFT_766518</name>
</gene>
<dbReference type="PANTHER" id="PTHR19372">
    <property type="entry name" value="SULFITE REDUCTASE"/>
    <property type="match status" value="1"/>
</dbReference>
<keyword evidence="3" id="KW-0479">Metal-binding</keyword>
<dbReference type="Pfam" id="PF00174">
    <property type="entry name" value="Oxidored_molyb"/>
    <property type="match status" value="1"/>
</dbReference>
<dbReference type="PANTHER" id="PTHR19372:SF7">
    <property type="entry name" value="SULFITE OXIDASE, MITOCHONDRIAL"/>
    <property type="match status" value="1"/>
</dbReference>
<dbReference type="InterPro" id="IPR008335">
    <property type="entry name" value="Mopterin_OxRdtase_euk"/>
</dbReference>